<name>A0A382SDD6_9ZZZZ</name>
<dbReference type="FunFam" id="3.30.1490.20:FF:000002">
    <property type="entry name" value="Succinate--CoA ligase [ADP-forming] subunit beta"/>
    <property type="match status" value="1"/>
</dbReference>
<dbReference type="InterPro" id="IPR011761">
    <property type="entry name" value="ATP-grasp"/>
</dbReference>
<sequence length="109" mass="11881">MNLHEYQSKVLFSEYGIPVPQGFVAYSEQDARSAAARLGGEVWVVKAQVHAGGRGKAGGVRVARTIDEVGEYAKEMLGTFLVTHQSTENGLPVDCVYIEQGSAIDQEFY</sequence>
<dbReference type="GO" id="GO:0042709">
    <property type="term" value="C:succinate-CoA ligase complex"/>
    <property type="evidence" value="ECO:0007669"/>
    <property type="project" value="TreeGrafter"/>
</dbReference>
<dbReference type="GO" id="GO:0004775">
    <property type="term" value="F:succinate-CoA ligase (ADP-forming) activity"/>
    <property type="evidence" value="ECO:0007669"/>
    <property type="project" value="TreeGrafter"/>
</dbReference>
<reference evidence="2" key="1">
    <citation type="submission" date="2018-05" db="EMBL/GenBank/DDBJ databases">
        <authorList>
            <person name="Lanie J.A."/>
            <person name="Ng W.-L."/>
            <person name="Kazmierczak K.M."/>
            <person name="Andrzejewski T.M."/>
            <person name="Davidsen T.M."/>
            <person name="Wayne K.J."/>
            <person name="Tettelin H."/>
            <person name="Glass J.I."/>
            <person name="Rusch D."/>
            <person name="Podicherti R."/>
            <person name="Tsui H.-C.T."/>
            <person name="Winkler M.E."/>
        </authorList>
    </citation>
    <scope>NUCLEOTIDE SEQUENCE</scope>
</reference>
<dbReference type="PANTHER" id="PTHR11815:SF10">
    <property type="entry name" value="SUCCINATE--COA LIGASE [GDP-FORMING] SUBUNIT BETA, MITOCHONDRIAL"/>
    <property type="match status" value="1"/>
</dbReference>
<dbReference type="SUPFAM" id="SSF56059">
    <property type="entry name" value="Glutathione synthetase ATP-binding domain-like"/>
    <property type="match status" value="1"/>
</dbReference>
<organism evidence="2">
    <name type="scientific">marine metagenome</name>
    <dbReference type="NCBI Taxonomy" id="408172"/>
    <lineage>
        <taxon>unclassified sequences</taxon>
        <taxon>metagenomes</taxon>
        <taxon>ecological metagenomes</taxon>
    </lineage>
</organism>
<evidence type="ECO:0000313" key="2">
    <source>
        <dbReference type="EMBL" id="SVD07886.1"/>
    </source>
</evidence>
<protein>
    <recommendedName>
        <fullName evidence="1">ATP-grasp domain-containing protein</fullName>
    </recommendedName>
</protein>
<dbReference type="GO" id="GO:0046872">
    <property type="term" value="F:metal ion binding"/>
    <property type="evidence" value="ECO:0007669"/>
    <property type="project" value="InterPro"/>
</dbReference>
<dbReference type="Pfam" id="PF08442">
    <property type="entry name" value="ATP-grasp_2"/>
    <property type="match status" value="1"/>
</dbReference>
<dbReference type="GO" id="GO:0006104">
    <property type="term" value="P:succinyl-CoA metabolic process"/>
    <property type="evidence" value="ECO:0007669"/>
    <property type="project" value="TreeGrafter"/>
</dbReference>
<dbReference type="Gene3D" id="3.30.1490.20">
    <property type="entry name" value="ATP-grasp fold, A domain"/>
    <property type="match status" value="1"/>
</dbReference>
<dbReference type="AlphaFoldDB" id="A0A382SDD6"/>
<dbReference type="InterPro" id="IPR013650">
    <property type="entry name" value="ATP-grasp_succ-CoA_synth-type"/>
</dbReference>
<dbReference type="EMBL" id="UINC01128253">
    <property type="protein sequence ID" value="SVD07886.1"/>
    <property type="molecule type" value="Genomic_DNA"/>
</dbReference>
<dbReference type="Gene3D" id="3.30.470.20">
    <property type="entry name" value="ATP-grasp fold, B domain"/>
    <property type="match status" value="1"/>
</dbReference>
<proteinExistence type="predicted"/>
<dbReference type="PANTHER" id="PTHR11815">
    <property type="entry name" value="SUCCINYL-COA SYNTHETASE BETA CHAIN"/>
    <property type="match status" value="1"/>
</dbReference>
<dbReference type="InterPro" id="IPR013815">
    <property type="entry name" value="ATP_grasp_subdomain_1"/>
</dbReference>
<feature type="non-terminal residue" evidence="2">
    <location>
        <position position="109"/>
    </location>
</feature>
<dbReference type="GO" id="GO:0005524">
    <property type="term" value="F:ATP binding"/>
    <property type="evidence" value="ECO:0007669"/>
    <property type="project" value="InterPro"/>
</dbReference>
<evidence type="ECO:0000259" key="1">
    <source>
        <dbReference type="PROSITE" id="PS50975"/>
    </source>
</evidence>
<feature type="domain" description="ATP-grasp" evidence="1">
    <location>
        <begin position="9"/>
        <end position="55"/>
    </location>
</feature>
<dbReference type="PROSITE" id="PS50975">
    <property type="entry name" value="ATP_GRASP"/>
    <property type="match status" value="1"/>
</dbReference>
<gene>
    <name evidence="2" type="ORF">METZ01_LOCUS360740</name>
</gene>
<accession>A0A382SDD6</accession>
<dbReference type="GO" id="GO:0005829">
    <property type="term" value="C:cytosol"/>
    <property type="evidence" value="ECO:0007669"/>
    <property type="project" value="TreeGrafter"/>
</dbReference>
<dbReference type="GO" id="GO:0006099">
    <property type="term" value="P:tricarboxylic acid cycle"/>
    <property type="evidence" value="ECO:0007669"/>
    <property type="project" value="TreeGrafter"/>
</dbReference>